<feature type="domain" description="DUF2293" evidence="2">
    <location>
        <begin position="169"/>
        <end position="252"/>
    </location>
</feature>
<evidence type="ECO:0000313" key="3">
    <source>
        <dbReference type="EMBL" id="OJD40555.1"/>
    </source>
</evidence>
<evidence type="ECO:0000256" key="1">
    <source>
        <dbReference type="SAM" id="MobiDB-lite"/>
    </source>
</evidence>
<dbReference type="EMBL" id="MNUE01000001">
    <property type="protein sequence ID" value="OJD40555.1"/>
    <property type="molecule type" value="Genomic_DNA"/>
</dbReference>
<reference evidence="3 4" key="1">
    <citation type="submission" date="2016-10" db="EMBL/GenBank/DDBJ databases">
        <title>Proteomics and genomics reveal pathogen-plant mechanisms compatible with a hemibiotrophic lifestyle of Diplodia corticola.</title>
        <authorList>
            <person name="Fernandes I."/>
            <person name="De Jonge R."/>
            <person name="Van De Peer Y."/>
            <person name="Devreese B."/>
            <person name="Alves A."/>
            <person name="Esteves A.C."/>
        </authorList>
    </citation>
    <scope>NUCLEOTIDE SEQUENCE [LARGE SCALE GENOMIC DNA]</scope>
    <source>
        <strain evidence="3 4">CBS 112549</strain>
    </source>
</reference>
<dbReference type="PANTHER" id="PTHR38113:SF1">
    <property type="entry name" value="DUF2293 DOMAIN-CONTAINING PROTEIN"/>
    <property type="match status" value="1"/>
</dbReference>
<organism evidence="3 4">
    <name type="scientific">Diplodia corticola</name>
    <dbReference type="NCBI Taxonomy" id="236234"/>
    <lineage>
        <taxon>Eukaryota</taxon>
        <taxon>Fungi</taxon>
        <taxon>Dikarya</taxon>
        <taxon>Ascomycota</taxon>
        <taxon>Pezizomycotina</taxon>
        <taxon>Dothideomycetes</taxon>
        <taxon>Dothideomycetes incertae sedis</taxon>
        <taxon>Botryosphaeriales</taxon>
        <taxon>Botryosphaeriaceae</taxon>
        <taxon>Diplodia</taxon>
    </lineage>
</organism>
<dbReference type="InterPro" id="IPR018744">
    <property type="entry name" value="DUF2293"/>
</dbReference>
<dbReference type="GeneID" id="31009787"/>
<protein>
    <recommendedName>
        <fullName evidence="2">DUF2293 domain-containing protein</fullName>
    </recommendedName>
</protein>
<feature type="compositionally biased region" description="Basic and acidic residues" evidence="1">
    <location>
        <begin position="450"/>
        <end position="483"/>
    </location>
</feature>
<feature type="region of interest" description="Disordered" evidence="1">
    <location>
        <begin position="665"/>
        <end position="721"/>
    </location>
</feature>
<dbReference type="PANTHER" id="PTHR38113">
    <property type="match status" value="1"/>
</dbReference>
<dbReference type="Pfam" id="PF10056">
    <property type="entry name" value="DUF2293"/>
    <property type="match status" value="1"/>
</dbReference>
<dbReference type="STRING" id="236234.A0A1J9S6I6"/>
<feature type="region of interest" description="Disordered" evidence="1">
    <location>
        <begin position="275"/>
        <end position="309"/>
    </location>
</feature>
<keyword evidence="4" id="KW-1185">Reference proteome</keyword>
<name>A0A1J9S6I6_9PEZI</name>
<dbReference type="OrthoDB" id="5288828at2759"/>
<feature type="region of interest" description="Disordered" evidence="1">
    <location>
        <begin position="1"/>
        <end position="33"/>
    </location>
</feature>
<feature type="compositionally biased region" description="Basic and acidic residues" evidence="1">
    <location>
        <begin position="766"/>
        <end position="780"/>
    </location>
</feature>
<dbReference type="RefSeq" id="XP_020135398.1">
    <property type="nucleotide sequence ID" value="XM_020269528.1"/>
</dbReference>
<dbReference type="AlphaFoldDB" id="A0A1J9S6I6"/>
<feature type="region of interest" description="Disordered" evidence="1">
    <location>
        <begin position="446"/>
        <end position="517"/>
    </location>
</feature>
<gene>
    <name evidence="3" type="ORF">BKCO1_1000161</name>
</gene>
<feature type="region of interest" description="Disordered" evidence="1">
    <location>
        <begin position="140"/>
        <end position="162"/>
    </location>
</feature>
<feature type="region of interest" description="Disordered" evidence="1">
    <location>
        <begin position="756"/>
        <end position="790"/>
    </location>
</feature>
<comment type="caution">
    <text evidence="3">The sequence shown here is derived from an EMBL/GenBank/DDBJ whole genome shotgun (WGS) entry which is preliminary data.</text>
</comment>
<feature type="compositionally biased region" description="Acidic residues" evidence="1">
    <location>
        <begin position="275"/>
        <end position="294"/>
    </location>
</feature>
<proteinExistence type="predicted"/>
<feature type="compositionally biased region" description="Basic and acidic residues" evidence="1">
    <location>
        <begin position="493"/>
        <end position="505"/>
    </location>
</feature>
<dbReference type="Proteomes" id="UP000183809">
    <property type="component" value="Unassembled WGS sequence"/>
</dbReference>
<feature type="compositionally biased region" description="Basic and acidic residues" evidence="1">
    <location>
        <begin position="682"/>
        <end position="700"/>
    </location>
</feature>
<sequence>MGRIRSRASSAHPADGSALSLSKQQPHKRRRKNAYKVVLESVTQKRKKLRLTATFDQQAPPGYTFIGFGNAKLSAQCKEFCRKRGELAYSVSAPPKNNATADPEKISFHVNRLGFYFPNKIVDLAMEWLGIHVNGARPRSKNGSGFTRGLGRRLKQHTNLSEEDQVRAAMRDLFPKMPEDSLEAIVEHAFAEGAKRVGNATNLSLERRVQMAVLAHVRHKHTEYDKLLKEVGYIQARKSVENPCIEKILTWRGENLNEDDDVVEMEDDFREVIVLDDSDAGDEQDDGMESDSESSEGYAPPAAISPSVGNMPRGRLAMANVHATAAPRPRSLIEPLSSPRHGYDRLHERPVSYFTTHHQEAAPSTASPHGLIPVPRTPQAYDLYKRVPYELPYRERVQQAEPSMHRRNAEQDPYDNFQLFKAARYAAEPSRGQHAPRHFISGRLPTAESHSSHHVVDRVEHGSHHRGEPRPEDVVPSIEKDEPSPATPTTGNERPRYVSHQERSLMPEPSMHGRTMLPPYRRTHAVDETSRCMPPAPVIDLTDSPGRVPGDFHMGSRQPVTVEPLETRRMQSSSLSIDERYRSRRQMEHDANYKVRTAGKNEPSPFYSPKYARQTEGRRELGTVLQVGVPGSRSGSLQQPSLTGDRLSNAPVSLRHNADQQIFEQSVPSKRWSGDWIPGQLDGHDDRPPFSIRRRIDERPSGPSHMVATVDSPGPSQRPRVPVVPERLIANPHASRGYDMAPSPTRMRVAHTYDPGTVGLRVQPDSGHEYRAPPRTHYYDYRPANGDAYR</sequence>
<evidence type="ECO:0000259" key="2">
    <source>
        <dbReference type="Pfam" id="PF10056"/>
    </source>
</evidence>
<accession>A0A1J9S6I6</accession>
<evidence type="ECO:0000313" key="4">
    <source>
        <dbReference type="Proteomes" id="UP000183809"/>
    </source>
</evidence>